<organism evidence="2 3">
    <name type="scientific">Photorhabdus laumondii subsp. laumondii</name>
    <name type="common">Photorhabdus luminescens subsp. laumondii</name>
    <dbReference type="NCBI Taxonomy" id="141679"/>
    <lineage>
        <taxon>Bacteria</taxon>
        <taxon>Pseudomonadati</taxon>
        <taxon>Pseudomonadota</taxon>
        <taxon>Gammaproteobacteria</taxon>
        <taxon>Enterobacterales</taxon>
        <taxon>Morganellaceae</taxon>
        <taxon>Photorhabdus</taxon>
    </lineage>
</organism>
<dbReference type="Proteomes" id="UP000479300">
    <property type="component" value="Unassembled WGS sequence"/>
</dbReference>
<evidence type="ECO:0000313" key="2">
    <source>
        <dbReference type="EMBL" id="NDL39537.1"/>
    </source>
</evidence>
<proteinExistence type="predicted"/>
<reference evidence="2 3" key="1">
    <citation type="submission" date="2019-12" db="EMBL/GenBank/DDBJ databases">
        <title>Engineering Photorhabdus to improve their lethality against agricultural pests.</title>
        <authorList>
            <person name="Machado R.A.R."/>
        </authorList>
    </citation>
    <scope>NUCLEOTIDE SEQUENCE [LARGE SCALE GENOMIC DNA]</scope>
    <source>
        <strain evidence="2 3">EN01</strain>
    </source>
</reference>
<feature type="compositionally biased region" description="Polar residues" evidence="1">
    <location>
        <begin position="40"/>
        <end position="51"/>
    </location>
</feature>
<feature type="region of interest" description="Disordered" evidence="1">
    <location>
        <begin position="31"/>
        <end position="51"/>
    </location>
</feature>
<evidence type="ECO:0000313" key="3">
    <source>
        <dbReference type="Proteomes" id="UP000479300"/>
    </source>
</evidence>
<protein>
    <submittedName>
        <fullName evidence="2">Potassium transporter KefB</fullName>
    </submittedName>
</protein>
<gene>
    <name evidence="2" type="ORF">GPY51_12345</name>
</gene>
<dbReference type="EMBL" id="WSFA01000025">
    <property type="protein sequence ID" value="NDL39537.1"/>
    <property type="molecule type" value="Genomic_DNA"/>
</dbReference>
<name>A0A6L9JJW8_PHOLM</name>
<dbReference type="AlphaFoldDB" id="A0A6L9JJW8"/>
<comment type="caution">
    <text evidence="2">The sequence shown here is derived from an EMBL/GenBank/DDBJ whole genome shotgun (WGS) entry which is preliminary data.</text>
</comment>
<accession>A0A6L9JJW8</accession>
<evidence type="ECO:0000256" key="1">
    <source>
        <dbReference type="SAM" id="MobiDB-lite"/>
    </source>
</evidence>
<sequence>MDVAHISRIKEARRELEELFEREMLSERRQPDGWNEYEYMNNSGANHVSKP</sequence>